<evidence type="ECO:0000313" key="3">
    <source>
        <dbReference type="Proteomes" id="UP000765509"/>
    </source>
</evidence>
<dbReference type="AlphaFoldDB" id="A0A9Q3D6B3"/>
<feature type="region of interest" description="Disordered" evidence="1">
    <location>
        <begin position="1"/>
        <end position="23"/>
    </location>
</feature>
<dbReference type="EMBL" id="AVOT02014279">
    <property type="protein sequence ID" value="MBW0497609.1"/>
    <property type="molecule type" value="Genomic_DNA"/>
</dbReference>
<evidence type="ECO:0008006" key="4">
    <source>
        <dbReference type="Google" id="ProtNLM"/>
    </source>
</evidence>
<organism evidence="2 3">
    <name type="scientific">Austropuccinia psidii MF-1</name>
    <dbReference type="NCBI Taxonomy" id="1389203"/>
    <lineage>
        <taxon>Eukaryota</taxon>
        <taxon>Fungi</taxon>
        <taxon>Dikarya</taxon>
        <taxon>Basidiomycota</taxon>
        <taxon>Pucciniomycotina</taxon>
        <taxon>Pucciniomycetes</taxon>
        <taxon>Pucciniales</taxon>
        <taxon>Sphaerophragmiaceae</taxon>
        <taxon>Austropuccinia</taxon>
    </lineage>
</organism>
<keyword evidence="3" id="KW-1185">Reference proteome</keyword>
<dbReference type="Proteomes" id="UP000765509">
    <property type="component" value="Unassembled WGS sequence"/>
</dbReference>
<proteinExistence type="predicted"/>
<evidence type="ECO:0000313" key="2">
    <source>
        <dbReference type="EMBL" id="MBW0497609.1"/>
    </source>
</evidence>
<accession>A0A9Q3D6B3</accession>
<comment type="caution">
    <text evidence="2">The sequence shown here is derived from an EMBL/GenBank/DDBJ whole genome shotgun (WGS) entry which is preliminary data.</text>
</comment>
<gene>
    <name evidence="2" type="ORF">O181_037324</name>
</gene>
<feature type="compositionally biased region" description="Basic and acidic residues" evidence="1">
    <location>
        <begin position="1"/>
        <end position="11"/>
    </location>
</feature>
<reference evidence="2" key="1">
    <citation type="submission" date="2021-03" db="EMBL/GenBank/DDBJ databases">
        <title>Draft genome sequence of rust myrtle Austropuccinia psidii MF-1, a brazilian biotype.</title>
        <authorList>
            <person name="Quecine M.C."/>
            <person name="Pachon D.M.R."/>
            <person name="Bonatelli M.L."/>
            <person name="Correr F.H."/>
            <person name="Franceschini L.M."/>
            <person name="Leite T.F."/>
            <person name="Margarido G.R.A."/>
            <person name="Almeida C.A."/>
            <person name="Ferrarezi J.A."/>
            <person name="Labate C.A."/>
        </authorList>
    </citation>
    <scope>NUCLEOTIDE SEQUENCE</scope>
    <source>
        <strain evidence="2">MF-1</strain>
    </source>
</reference>
<evidence type="ECO:0000256" key="1">
    <source>
        <dbReference type="SAM" id="MobiDB-lite"/>
    </source>
</evidence>
<name>A0A9Q3D6B3_9BASI</name>
<protein>
    <recommendedName>
        <fullName evidence="4">Retrotransposon gag domain-containing protein</fullName>
    </recommendedName>
</protein>
<sequence length="111" mass="12385">MSEGARARLGEAEDEEGESEEAKLATALEGVPEASDAKTLDHYNQPLVSQAEPNFLNMIKQMTRFMGDPNEVRKAEQELDNLRMKESGHVSLYIAEFRILMSGIGDWGERA</sequence>